<evidence type="ECO:0000256" key="1">
    <source>
        <dbReference type="ARBA" id="ARBA00004123"/>
    </source>
</evidence>
<keyword evidence="4" id="KW-0833">Ubl conjugation pathway</keyword>
<dbReference type="GO" id="GO:0034450">
    <property type="term" value="F:ubiquitin-ubiquitin ligase activity"/>
    <property type="evidence" value="ECO:0007669"/>
    <property type="project" value="InterPro"/>
</dbReference>
<keyword evidence="6" id="KW-0732">Signal</keyword>
<evidence type="ECO:0000259" key="7">
    <source>
        <dbReference type="Pfam" id="PF10408"/>
    </source>
</evidence>
<reference evidence="8" key="1">
    <citation type="submission" date="2013-04" db="EMBL/GenBank/DDBJ databases">
        <authorList>
            <person name="Qu J."/>
            <person name="Murali S.C."/>
            <person name="Bandaranaike D."/>
            <person name="Bellair M."/>
            <person name="Blankenburg K."/>
            <person name="Chao H."/>
            <person name="Dinh H."/>
            <person name="Doddapaneni H."/>
            <person name="Downs B."/>
            <person name="Dugan-Rocha S."/>
            <person name="Elkadiri S."/>
            <person name="Gnanaolivu R.D."/>
            <person name="Hernandez B."/>
            <person name="Javaid M."/>
            <person name="Jayaseelan J.C."/>
            <person name="Lee S."/>
            <person name="Li M."/>
            <person name="Ming W."/>
            <person name="Munidasa M."/>
            <person name="Muniz J."/>
            <person name="Nguyen L."/>
            <person name="Ongeri F."/>
            <person name="Osuji N."/>
            <person name="Pu L.-L."/>
            <person name="Puazo M."/>
            <person name="Qu C."/>
            <person name="Quiroz J."/>
            <person name="Raj R."/>
            <person name="Weissenberger G."/>
            <person name="Xin Y."/>
            <person name="Zou X."/>
            <person name="Han Y."/>
            <person name="Richards S."/>
            <person name="Worley K."/>
            <person name="Muzny D."/>
            <person name="Gibbs R."/>
        </authorList>
    </citation>
    <scope>NUCLEOTIDE SEQUENCE</scope>
    <source>
        <strain evidence="8">Sampled in the wild</strain>
    </source>
</reference>
<dbReference type="GO" id="GO:0005634">
    <property type="term" value="C:nucleus"/>
    <property type="evidence" value="ECO:0007669"/>
    <property type="project" value="UniProtKB-SubCell"/>
</dbReference>
<evidence type="ECO:0000256" key="4">
    <source>
        <dbReference type="ARBA" id="ARBA00022786"/>
    </source>
</evidence>
<evidence type="ECO:0000313" key="9">
    <source>
        <dbReference type="Proteomes" id="UP000792457"/>
    </source>
</evidence>
<evidence type="ECO:0000256" key="3">
    <source>
        <dbReference type="ARBA" id="ARBA00022679"/>
    </source>
</evidence>
<dbReference type="GO" id="GO:0005737">
    <property type="term" value="C:cytoplasm"/>
    <property type="evidence" value="ECO:0007669"/>
    <property type="project" value="TreeGrafter"/>
</dbReference>
<dbReference type="InterPro" id="IPR019474">
    <property type="entry name" value="Ub_conjug_fac_E4_core"/>
</dbReference>
<keyword evidence="3" id="KW-0808">Transferase</keyword>
<dbReference type="GO" id="GO:0036503">
    <property type="term" value="P:ERAD pathway"/>
    <property type="evidence" value="ECO:0007669"/>
    <property type="project" value="InterPro"/>
</dbReference>
<dbReference type="Proteomes" id="UP000792457">
    <property type="component" value="Unassembled WGS sequence"/>
</dbReference>
<dbReference type="EMBL" id="KZ308262">
    <property type="protein sequence ID" value="KAG8225987.1"/>
    <property type="molecule type" value="Genomic_DNA"/>
</dbReference>
<comment type="caution">
    <text evidence="8">The sequence shown here is derived from an EMBL/GenBank/DDBJ whole genome shotgun (WGS) entry which is preliminary data.</text>
</comment>
<evidence type="ECO:0000256" key="2">
    <source>
        <dbReference type="ARBA" id="ARBA00004906"/>
    </source>
</evidence>
<name>A0A8K0K1M7_LADFU</name>
<accession>A0A8K0K1M7</accession>
<dbReference type="UniPathway" id="UPA00143"/>
<dbReference type="PANTHER" id="PTHR13931:SF2">
    <property type="entry name" value="UBIQUITIN CONJUGATION FACTOR E4 B"/>
    <property type="match status" value="1"/>
</dbReference>
<dbReference type="GO" id="GO:0000209">
    <property type="term" value="P:protein polyubiquitination"/>
    <property type="evidence" value="ECO:0007669"/>
    <property type="project" value="TreeGrafter"/>
</dbReference>
<dbReference type="InterPro" id="IPR045132">
    <property type="entry name" value="UBE4"/>
</dbReference>
<evidence type="ECO:0000313" key="8">
    <source>
        <dbReference type="EMBL" id="KAG8225987.1"/>
    </source>
</evidence>
<reference evidence="8" key="2">
    <citation type="submission" date="2017-10" db="EMBL/GenBank/DDBJ databases">
        <title>Ladona fulva Genome sequencing and assembly.</title>
        <authorList>
            <person name="Murali S."/>
            <person name="Richards S."/>
            <person name="Bandaranaike D."/>
            <person name="Bellair M."/>
            <person name="Blankenburg K."/>
            <person name="Chao H."/>
            <person name="Dinh H."/>
            <person name="Doddapaneni H."/>
            <person name="Dugan-Rocha S."/>
            <person name="Elkadiri S."/>
            <person name="Gnanaolivu R."/>
            <person name="Hernandez B."/>
            <person name="Skinner E."/>
            <person name="Javaid M."/>
            <person name="Lee S."/>
            <person name="Li M."/>
            <person name="Ming W."/>
            <person name="Munidasa M."/>
            <person name="Muniz J."/>
            <person name="Nguyen L."/>
            <person name="Hughes D."/>
            <person name="Osuji N."/>
            <person name="Pu L.-L."/>
            <person name="Puazo M."/>
            <person name="Qu C."/>
            <person name="Quiroz J."/>
            <person name="Raj R."/>
            <person name="Weissenberger G."/>
            <person name="Xin Y."/>
            <person name="Zou X."/>
            <person name="Han Y."/>
            <person name="Worley K."/>
            <person name="Muzny D."/>
            <person name="Gibbs R."/>
        </authorList>
    </citation>
    <scope>NUCLEOTIDE SEQUENCE</scope>
    <source>
        <strain evidence="8">Sampled in the wild</strain>
    </source>
</reference>
<proteinExistence type="predicted"/>
<dbReference type="GO" id="GO:0006511">
    <property type="term" value="P:ubiquitin-dependent protein catabolic process"/>
    <property type="evidence" value="ECO:0007669"/>
    <property type="project" value="InterPro"/>
</dbReference>
<organism evidence="8 9">
    <name type="scientific">Ladona fulva</name>
    <name type="common">Scarce chaser dragonfly</name>
    <name type="synonym">Libellula fulva</name>
    <dbReference type="NCBI Taxonomy" id="123851"/>
    <lineage>
        <taxon>Eukaryota</taxon>
        <taxon>Metazoa</taxon>
        <taxon>Ecdysozoa</taxon>
        <taxon>Arthropoda</taxon>
        <taxon>Hexapoda</taxon>
        <taxon>Insecta</taxon>
        <taxon>Pterygota</taxon>
        <taxon>Palaeoptera</taxon>
        <taxon>Odonata</taxon>
        <taxon>Epiprocta</taxon>
        <taxon>Anisoptera</taxon>
        <taxon>Libelluloidea</taxon>
        <taxon>Libellulidae</taxon>
        <taxon>Ladona</taxon>
    </lineage>
</organism>
<comment type="pathway">
    <text evidence="2">Protein modification; protein ubiquitination.</text>
</comment>
<feature type="domain" description="Ubiquitin conjugation factor E4 core" evidence="7">
    <location>
        <begin position="5"/>
        <end position="118"/>
    </location>
</feature>
<evidence type="ECO:0000256" key="6">
    <source>
        <dbReference type="SAM" id="SignalP"/>
    </source>
</evidence>
<dbReference type="AlphaFoldDB" id="A0A8K0K1M7"/>
<evidence type="ECO:0000256" key="5">
    <source>
        <dbReference type="ARBA" id="ARBA00023242"/>
    </source>
</evidence>
<gene>
    <name evidence="8" type="ORF">J437_LFUL003046</name>
</gene>
<dbReference type="GO" id="GO:0000151">
    <property type="term" value="C:ubiquitin ligase complex"/>
    <property type="evidence" value="ECO:0007669"/>
    <property type="project" value="InterPro"/>
</dbReference>
<dbReference type="OrthoDB" id="20295at2759"/>
<protein>
    <recommendedName>
        <fullName evidence="7">Ubiquitin conjugation factor E4 core domain-containing protein</fullName>
    </recommendedName>
</protein>
<sequence>MMNGATESLIRWLLVMVCCPHLVRSPYLVAKLVEVLFVMCPDVLVHVKPLFMRVISHPMAQQHLSSSLMKFYADVETTGSTTEFYDKFSIRYHINMLIHSVWNNSVHRLAIIKESRTKSP</sequence>
<feature type="chain" id="PRO_5035427514" description="Ubiquitin conjugation factor E4 core domain-containing protein" evidence="6">
    <location>
        <begin position="26"/>
        <end position="120"/>
    </location>
</feature>
<feature type="signal peptide" evidence="6">
    <location>
        <begin position="1"/>
        <end position="25"/>
    </location>
</feature>
<keyword evidence="9" id="KW-1185">Reference proteome</keyword>
<keyword evidence="5" id="KW-0539">Nucleus</keyword>
<dbReference type="PANTHER" id="PTHR13931">
    <property type="entry name" value="UBIQUITINATION FACTOR E4"/>
    <property type="match status" value="1"/>
</dbReference>
<comment type="subcellular location">
    <subcellularLocation>
        <location evidence="1">Nucleus</location>
    </subcellularLocation>
</comment>
<dbReference type="Pfam" id="PF10408">
    <property type="entry name" value="Ufd2P_core"/>
    <property type="match status" value="1"/>
</dbReference>